<dbReference type="PANTHER" id="PTHR30386">
    <property type="entry name" value="MEMBRANE FUSION SUBUNIT OF EMRAB-TOLC MULTIDRUG EFFLUX PUMP"/>
    <property type="match status" value="1"/>
</dbReference>
<evidence type="ECO:0000256" key="6">
    <source>
        <dbReference type="ARBA" id="ARBA00022692"/>
    </source>
</evidence>
<gene>
    <name evidence="13" type="ORF">FHS31_002681</name>
</gene>
<feature type="transmembrane region" description="Helical" evidence="9">
    <location>
        <begin position="32"/>
        <end position="55"/>
    </location>
</feature>
<proteinExistence type="inferred from homology"/>
<keyword evidence="4 9" id="KW-1003">Cell membrane</keyword>
<reference evidence="13 14" key="1">
    <citation type="submission" date="2020-03" db="EMBL/GenBank/DDBJ databases">
        <title>Genomic Encyclopedia of Type Strains, Phase III (KMG-III): the genomes of soil and plant-associated and newly described type strains.</title>
        <authorList>
            <person name="Whitman W."/>
        </authorList>
    </citation>
    <scope>NUCLEOTIDE SEQUENCE [LARGE SCALE GENOMIC DNA]</scope>
    <source>
        <strain evidence="13 14">CECT 8804</strain>
    </source>
</reference>
<dbReference type="InterPro" id="IPR058982">
    <property type="entry name" value="Beta-barrel_AprE"/>
</dbReference>
<protein>
    <recommendedName>
        <fullName evidence="9">Membrane fusion protein (MFP) family protein</fullName>
    </recommendedName>
</protein>
<comment type="similarity">
    <text evidence="2 9">Belongs to the membrane fusion protein (MFP) (TC 8.A.1) family.</text>
</comment>
<dbReference type="InterPro" id="IPR058781">
    <property type="entry name" value="HH_AprE-like"/>
</dbReference>
<dbReference type="Pfam" id="PF26002">
    <property type="entry name" value="Beta-barrel_AprE"/>
    <property type="match status" value="1"/>
</dbReference>
<sequence length="442" mass="48490">MNTREQLAIRAGNLEPQIELARYRQLTRIVSGGFFVTIFVLAAVLHLQGAVIAFGELNVATKVKKLTHPTGGVIAAINVRDGDHVSAGQVLMRFDTNITSVAAEATGNSLDQMLATQSRLVAERDGAAAVDFPVRLLANATPSTRQAIAEERNLFFLRRNARASQRAELGHKIAEAEHQIRAYQAQIDASDAQGILIAPEQKGLEDLYQKKFVTLSRVNELKRTAVALKANSASLRAQIAQTRAQISDYRQQMIQLDQDARAQAGNELMTVNQQVSEQTVRKVNAADAFDRSSIRAPQAGIVDKLAFNTVGATVAPNQPIMELVPSNDRMTVESKIAVNDVDKVRTGQTTELHFTAFNTRTTPTLRGIVRTVSADKQSDERTGTTFYTVLIEIPPNEIKKLGNVQLVPGMPVEAYIQTSGRSMLSFLLKPIADQFSRSFRQD</sequence>
<evidence type="ECO:0000256" key="9">
    <source>
        <dbReference type="RuleBase" id="RU365093"/>
    </source>
</evidence>
<dbReference type="NCBIfam" id="TIGR01843">
    <property type="entry name" value="type_I_hlyD"/>
    <property type="match status" value="1"/>
</dbReference>
<keyword evidence="10" id="KW-0175">Coiled coil</keyword>
<evidence type="ECO:0000256" key="2">
    <source>
        <dbReference type="ARBA" id="ARBA00009477"/>
    </source>
</evidence>
<evidence type="ECO:0000256" key="3">
    <source>
        <dbReference type="ARBA" id="ARBA00022448"/>
    </source>
</evidence>
<evidence type="ECO:0000256" key="1">
    <source>
        <dbReference type="ARBA" id="ARBA00004377"/>
    </source>
</evidence>
<dbReference type="PANTHER" id="PTHR30386:SF17">
    <property type="entry name" value="ALKALINE PROTEASE SECRETION PROTEIN APRE"/>
    <property type="match status" value="1"/>
</dbReference>
<name>A0ABX0TUC4_9SPHN</name>
<dbReference type="Gene3D" id="2.40.50.100">
    <property type="match status" value="1"/>
</dbReference>
<dbReference type="RefSeq" id="WP_167074278.1">
    <property type="nucleotide sequence ID" value="NZ_JAAOZC010000007.1"/>
</dbReference>
<feature type="domain" description="AprE-like long alpha-helical hairpin" evidence="11">
    <location>
        <begin position="108"/>
        <end position="287"/>
    </location>
</feature>
<dbReference type="Pfam" id="PF25994">
    <property type="entry name" value="HH_AprE"/>
    <property type="match status" value="1"/>
</dbReference>
<evidence type="ECO:0000256" key="8">
    <source>
        <dbReference type="ARBA" id="ARBA00023136"/>
    </source>
</evidence>
<dbReference type="EMBL" id="JAAOZC010000007">
    <property type="protein sequence ID" value="NIJ09051.1"/>
    <property type="molecule type" value="Genomic_DNA"/>
</dbReference>
<feature type="domain" description="AprE-like beta-barrel" evidence="12">
    <location>
        <begin position="330"/>
        <end position="418"/>
    </location>
</feature>
<evidence type="ECO:0000259" key="12">
    <source>
        <dbReference type="Pfam" id="PF26002"/>
    </source>
</evidence>
<organism evidence="13 14">
    <name type="scientific">Sphingomonas vulcanisoli</name>
    <dbReference type="NCBI Taxonomy" id="1658060"/>
    <lineage>
        <taxon>Bacteria</taxon>
        <taxon>Pseudomonadati</taxon>
        <taxon>Pseudomonadota</taxon>
        <taxon>Alphaproteobacteria</taxon>
        <taxon>Sphingomonadales</taxon>
        <taxon>Sphingomonadaceae</taxon>
        <taxon>Sphingomonas</taxon>
    </lineage>
</organism>
<evidence type="ECO:0000256" key="7">
    <source>
        <dbReference type="ARBA" id="ARBA00022989"/>
    </source>
</evidence>
<keyword evidence="3 9" id="KW-0813">Transport</keyword>
<evidence type="ECO:0000256" key="5">
    <source>
        <dbReference type="ARBA" id="ARBA00022519"/>
    </source>
</evidence>
<accession>A0ABX0TUC4</accession>
<evidence type="ECO:0000256" key="10">
    <source>
        <dbReference type="SAM" id="Coils"/>
    </source>
</evidence>
<evidence type="ECO:0000313" key="13">
    <source>
        <dbReference type="EMBL" id="NIJ09051.1"/>
    </source>
</evidence>
<comment type="subcellular location">
    <subcellularLocation>
        <location evidence="1 9">Cell inner membrane</location>
        <topology evidence="1 9">Single-pass membrane protein</topology>
    </subcellularLocation>
</comment>
<keyword evidence="6 9" id="KW-0812">Transmembrane</keyword>
<keyword evidence="7 9" id="KW-1133">Transmembrane helix</keyword>
<evidence type="ECO:0000313" key="14">
    <source>
        <dbReference type="Proteomes" id="UP000727456"/>
    </source>
</evidence>
<evidence type="ECO:0000259" key="11">
    <source>
        <dbReference type="Pfam" id="PF25994"/>
    </source>
</evidence>
<dbReference type="Gene3D" id="2.40.30.170">
    <property type="match status" value="1"/>
</dbReference>
<keyword evidence="5 9" id="KW-0997">Cell inner membrane</keyword>
<feature type="coiled-coil region" evidence="10">
    <location>
        <begin position="166"/>
        <end position="193"/>
    </location>
</feature>
<comment type="caution">
    <text evidence="13">The sequence shown here is derived from an EMBL/GenBank/DDBJ whole genome shotgun (WGS) entry which is preliminary data.</text>
</comment>
<evidence type="ECO:0000256" key="4">
    <source>
        <dbReference type="ARBA" id="ARBA00022475"/>
    </source>
</evidence>
<keyword evidence="14" id="KW-1185">Reference proteome</keyword>
<dbReference type="Proteomes" id="UP000727456">
    <property type="component" value="Unassembled WGS sequence"/>
</dbReference>
<dbReference type="InterPro" id="IPR050739">
    <property type="entry name" value="MFP"/>
</dbReference>
<dbReference type="PRINTS" id="PR01490">
    <property type="entry name" value="RTXTOXIND"/>
</dbReference>
<dbReference type="InterPro" id="IPR010129">
    <property type="entry name" value="T1SS_HlyD"/>
</dbReference>
<feature type="coiled-coil region" evidence="10">
    <location>
        <begin position="218"/>
        <end position="259"/>
    </location>
</feature>
<keyword evidence="8 9" id="KW-0472">Membrane</keyword>